<dbReference type="SFLD" id="SFLDS00003">
    <property type="entry name" value="Haloacid_Dehalogenase"/>
    <property type="match status" value="1"/>
</dbReference>
<dbReference type="InterPro" id="IPR036412">
    <property type="entry name" value="HAD-like_sf"/>
</dbReference>
<feature type="binding site" evidence="7">
    <location>
        <position position="8"/>
    </location>
    <ligand>
        <name>Mg(2+)</name>
        <dbReference type="ChEBI" id="CHEBI:18420"/>
    </ligand>
</feature>
<sequence length="163" mass="18279">MIELIVIDVDGTLTDGKIYYSNEGDEIKAFNIKDGLMIKSWNTLGKKSAIITGRTSKIVERRAKELDITYVKQGVRNKAEVLKEIINELGIDFCNVAVIGDDMNDLSMMRLVSKTFAPADASAFVYDYVEYPLTKKGGEGAVAEMIEILLKEENLFNKFIALW</sequence>
<dbReference type="EMBL" id="RJVK01000001">
    <property type="protein sequence ID" value="ROR41050.1"/>
    <property type="molecule type" value="Genomic_DNA"/>
</dbReference>
<dbReference type="Proteomes" id="UP000298805">
    <property type="component" value="Chromosome"/>
</dbReference>
<keyword evidence="4 7" id="KW-0479">Metal-binding</keyword>
<reference evidence="9 10" key="2">
    <citation type="submission" date="2018-11" db="EMBL/GenBank/DDBJ databases">
        <title>Genomic Encyclopedia of Type Strains, Phase IV (KMG-IV): sequencing the most valuable type-strain genomes for metagenomic binning, comparative biology and taxonomic classification.</title>
        <authorList>
            <person name="Goeker M."/>
        </authorList>
    </citation>
    <scope>NUCLEOTIDE SEQUENCE [LARGE SCALE GENOMIC DNA]</scope>
    <source>
        <strain evidence="9 10">DSM 27783</strain>
    </source>
</reference>
<evidence type="ECO:0000256" key="5">
    <source>
        <dbReference type="ARBA" id="ARBA00022801"/>
    </source>
</evidence>
<evidence type="ECO:0000256" key="3">
    <source>
        <dbReference type="ARBA" id="ARBA00011881"/>
    </source>
</evidence>
<proteinExistence type="inferred from homology"/>
<evidence type="ECO:0000256" key="4">
    <source>
        <dbReference type="ARBA" id="ARBA00022723"/>
    </source>
</evidence>
<dbReference type="NCBIfam" id="TIGR01670">
    <property type="entry name" value="KdsC-phosphatas"/>
    <property type="match status" value="1"/>
</dbReference>
<dbReference type="EMBL" id="CP027432">
    <property type="protein sequence ID" value="QCI28236.1"/>
    <property type="molecule type" value="Genomic_DNA"/>
</dbReference>
<keyword evidence="5 8" id="KW-0378">Hydrolase</keyword>
<evidence type="ECO:0000256" key="1">
    <source>
        <dbReference type="ARBA" id="ARBA00001946"/>
    </source>
</evidence>
<dbReference type="Proteomes" id="UP000272781">
    <property type="component" value="Unassembled WGS sequence"/>
</dbReference>
<dbReference type="Gene3D" id="3.40.50.1000">
    <property type="entry name" value="HAD superfamily/HAD-like"/>
    <property type="match status" value="1"/>
</dbReference>
<comment type="similarity">
    <text evidence="2">Belongs to the KdsC family.</text>
</comment>
<accession>A0AAJ4REF8</accession>
<dbReference type="SUPFAM" id="SSF56784">
    <property type="entry name" value="HAD-like"/>
    <property type="match status" value="1"/>
</dbReference>
<dbReference type="InterPro" id="IPR006549">
    <property type="entry name" value="HAD-SF_hydro_IIIA"/>
</dbReference>
<dbReference type="PIRSF" id="PIRSF006118">
    <property type="entry name" value="KDO8-P_Ptase"/>
    <property type="match status" value="1"/>
</dbReference>
<dbReference type="RefSeq" id="WP_123351948.1">
    <property type="nucleotide sequence ID" value="NZ_CP027432.2"/>
</dbReference>
<dbReference type="PANTHER" id="PTHR21485">
    <property type="entry name" value="HAD SUPERFAMILY MEMBERS CMAS AND KDSC"/>
    <property type="match status" value="1"/>
</dbReference>
<dbReference type="InterPro" id="IPR050793">
    <property type="entry name" value="CMP-NeuNAc_synthase"/>
</dbReference>
<dbReference type="SFLD" id="SFLDG01138">
    <property type="entry name" value="C1.6.2:_Deoxy-d-mannose-octulo"/>
    <property type="match status" value="1"/>
</dbReference>
<dbReference type="FunFam" id="3.40.50.1000:FF:000029">
    <property type="entry name" value="3-deoxy-D-manno-octulosonate 8-phosphate phosphatase KdsC"/>
    <property type="match status" value="1"/>
</dbReference>
<dbReference type="InterPro" id="IPR023214">
    <property type="entry name" value="HAD_sf"/>
</dbReference>
<organism evidence="9 10">
    <name type="scientific">Caminibacter pacificus</name>
    <dbReference type="NCBI Taxonomy" id="1424653"/>
    <lineage>
        <taxon>Bacteria</taxon>
        <taxon>Pseudomonadati</taxon>
        <taxon>Campylobacterota</taxon>
        <taxon>Epsilonproteobacteria</taxon>
        <taxon>Nautiliales</taxon>
        <taxon>Nautiliaceae</taxon>
        <taxon>Caminibacter</taxon>
    </lineage>
</organism>
<keyword evidence="6 7" id="KW-0460">Magnesium</keyword>
<keyword evidence="11" id="KW-1185">Reference proteome</keyword>
<evidence type="ECO:0000256" key="7">
    <source>
        <dbReference type="PIRSR" id="PIRSR006118-2"/>
    </source>
</evidence>
<dbReference type="SFLD" id="SFLDG01136">
    <property type="entry name" value="C1.6:_Phosphoserine_Phosphatas"/>
    <property type="match status" value="1"/>
</dbReference>
<reference evidence="8" key="3">
    <citation type="submission" date="2019-06" db="EMBL/GenBank/DDBJ databases">
        <title>A comparative analysis of the Nautiliaceae.</title>
        <authorList>
            <person name="Grosche A."/>
            <person name="Smedile F."/>
            <person name="Vetriani C."/>
        </authorList>
    </citation>
    <scope>NUCLEOTIDE SEQUENCE</scope>
    <source>
        <strain evidence="8">TB6</strain>
    </source>
</reference>
<dbReference type="GO" id="GO:0016788">
    <property type="term" value="F:hydrolase activity, acting on ester bonds"/>
    <property type="evidence" value="ECO:0007669"/>
    <property type="project" value="InterPro"/>
</dbReference>
<dbReference type="AlphaFoldDB" id="A0AAJ4REF8"/>
<gene>
    <name evidence="8" type="ORF">C6V80_04475</name>
    <name evidence="9" type="ORF">EDC58_0534</name>
</gene>
<comment type="cofactor">
    <cofactor evidence="1 7">
        <name>Mg(2+)</name>
        <dbReference type="ChEBI" id="CHEBI:18420"/>
    </cofactor>
</comment>
<dbReference type="Pfam" id="PF08282">
    <property type="entry name" value="Hydrolase_3"/>
    <property type="match status" value="1"/>
</dbReference>
<dbReference type="GO" id="GO:0046872">
    <property type="term" value="F:metal ion binding"/>
    <property type="evidence" value="ECO:0007669"/>
    <property type="project" value="UniProtKB-KW"/>
</dbReference>
<reference evidence="11" key="1">
    <citation type="submission" date="2018-03" db="EMBL/GenBank/DDBJ databases">
        <title>A comparative analysis of the Nautiliaceae.</title>
        <authorList>
            <person name="Grosche A."/>
            <person name="Smedile F."/>
            <person name="Vetriani C."/>
        </authorList>
    </citation>
    <scope>NUCLEOTIDE SEQUENCE [LARGE SCALE GENOMIC DNA]</scope>
    <source>
        <strain evidence="11">TB6</strain>
    </source>
</reference>
<feature type="binding site" evidence="7">
    <location>
        <position position="10"/>
    </location>
    <ligand>
        <name>substrate</name>
    </ligand>
</feature>
<evidence type="ECO:0000313" key="11">
    <source>
        <dbReference type="Proteomes" id="UP000298805"/>
    </source>
</evidence>
<evidence type="ECO:0000256" key="6">
    <source>
        <dbReference type="ARBA" id="ARBA00022842"/>
    </source>
</evidence>
<dbReference type="GO" id="GO:0008781">
    <property type="term" value="F:N-acylneuraminate cytidylyltransferase activity"/>
    <property type="evidence" value="ECO:0007669"/>
    <property type="project" value="TreeGrafter"/>
</dbReference>
<dbReference type="PANTHER" id="PTHR21485:SF3">
    <property type="entry name" value="N-ACYLNEURAMINATE CYTIDYLYLTRANSFERASE"/>
    <property type="match status" value="1"/>
</dbReference>
<name>A0AAJ4REF8_9BACT</name>
<protein>
    <submittedName>
        <fullName evidence="9">3-deoxy-D-manno-octulosonate 8-phosphate phosphatase (KDO 8-P phosphatase)</fullName>
    </submittedName>
    <submittedName>
        <fullName evidence="8">HAD-IIIA family hydrolase</fullName>
    </submittedName>
</protein>
<dbReference type="InterPro" id="IPR010023">
    <property type="entry name" value="KdsC_fam"/>
</dbReference>
<feature type="binding site" evidence="7">
    <location>
        <position position="101"/>
    </location>
    <ligand>
        <name>Mg(2+)</name>
        <dbReference type="ChEBI" id="CHEBI:18420"/>
    </ligand>
</feature>
<comment type="subunit">
    <text evidence="3">Homotetramer.</text>
</comment>
<evidence type="ECO:0000256" key="2">
    <source>
        <dbReference type="ARBA" id="ARBA00005893"/>
    </source>
</evidence>
<evidence type="ECO:0000313" key="8">
    <source>
        <dbReference type="EMBL" id="QCI28236.1"/>
    </source>
</evidence>
<evidence type="ECO:0000313" key="9">
    <source>
        <dbReference type="EMBL" id="ROR41050.1"/>
    </source>
</evidence>
<evidence type="ECO:0000313" key="10">
    <source>
        <dbReference type="Proteomes" id="UP000272781"/>
    </source>
</evidence>
<dbReference type="NCBIfam" id="TIGR01662">
    <property type="entry name" value="HAD-SF-IIIA"/>
    <property type="match status" value="1"/>
</dbReference>